<dbReference type="EMBL" id="UZAM01006887">
    <property type="protein sequence ID" value="VDO94906.1"/>
    <property type="molecule type" value="Genomic_DNA"/>
</dbReference>
<reference evidence="1 2" key="2">
    <citation type="submission" date="2018-11" db="EMBL/GenBank/DDBJ databases">
        <authorList>
            <consortium name="Pathogen Informatics"/>
        </authorList>
    </citation>
    <scope>NUCLEOTIDE SEQUENCE [LARGE SCALE GENOMIC DNA]</scope>
</reference>
<protein>
    <submittedName>
        <fullName evidence="1 3">Uncharacterized protein</fullName>
    </submittedName>
</protein>
<evidence type="ECO:0000313" key="3">
    <source>
        <dbReference type="WBParaSite" id="SBAD_0000168901-mRNA-1"/>
    </source>
</evidence>
<sequence>MRTWLHLRRLRHEVAQLYDDRAAFLFHRRTESVTDTQTESRRPPAFAFGCALGLVRVRQCVDDGDCEDNDDSCHCVGVLAIANDKPCSREAKSHELRPGFAASVAARQIHRKPTTKKIEKQEVRGLSARCAASMIESSAEELIAVCDGGDSAYKLKGNVFRRNDRNDLLPRSVLLPRQLNISGMKRAVMNDDRFLICALQLARWDYLIDGNHFANGIVNELCLIDQTQRPTRPRDPFKQATAPWHLGVCGAWMQNRITRKDRTTACSATCKDAMNRRDYGSKEPVLTSFQSGVKN</sequence>
<evidence type="ECO:0000313" key="2">
    <source>
        <dbReference type="Proteomes" id="UP000270296"/>
    </source>
</evidence>
<dbReference type="WBParaSite" id="SBAD_0000168901-mRNA-1">
    <property type="protein sequence ID" value="SBAD_0000168901-mRNA-1"/>
    <property type="gene ID" value="SBAD_0000168901"/>
</dbReference>
<accession>A0A183IDC1</accession>
<keyword evidence="2" id="KW-1185">Reference proteome</keyword>
<proteinExistence type="predicted"/>
<dbReference type="AlphaFoldDB" id="A0A183IDC1"/>
<name>A0A183IDC1_9BILA</name>
<reference evidence="3" key="1">
    <citation type="submission" date="2016-06" db="UniProtKB">
        <authorList>
            <consortium name="WormBaseParasite"/>
        </authorList>
    </citation>
    <scope>IDENTIFICATION</scope>
</reference>
<evidence type="ECO:0000313" key="1">
    <source>
        <dbReference type="EMBL" id="VDO94906.1"/>
    </source>
</evidence>
<dbReference type="Proteomes" id="UP000270296">
    <property type="component" value="Unassembled WGS sequence"/>
</dbReference>
<gene>
    <name evidence="1" type="ORF">SBAD_LOCUS1615</name>
</gene>
<organism evidence="3">
    <name type="scientific">Soboliphyme baturini</name>
    <dbReference type="NCBI Taxonomy" id="241478"/>
    <lineage>
        <taxon>Eukaryota</taxon>
        <taxon>Metazoa</taxon>
        <taxon>Ecdysozoa</taxon>
        <taxon>Nematoda</taxon>
        <taxon>Enoplea</taxon>
        <taxon>Dorylaimia</taxon>
        <taxon>Dioctophymatida</taxon>
        <taxon>Dioctophymatoidea</taxon>
        <taxon>Soboliphymatidae</taxon>
        <taxon>Soboliphyme</taxon>
    </lineage>
</organism>